<dbReference type="Gene3D" id="3.90.1410.10">
    <property type="entry name" value="set domain protein methyltransferase, domain 1"/>
    <property type="match status" value="1"/>
</dbReference>
<accession>A0A9P3FCF8</accession>
<protein>
    <recommendedName>
        <fullName evidence="2">SET domain-containing protein</fullName>
    </recommendedName>
</protein>
<dbReference type="Pfam" id="PF00856">
    <property type="entry name" value="SET"/>
    <property type="match status" value="1"/>
</dbReference>
<comment type="caution">
    <text evidence="3">The sequence shown here is derived from an EMBL/GenBank/DDBJ whole genome shotgun (WGS) entry which is preliminary data.</text>
</comment>
<gene>
    <name evidence="3" type="ORF">CKM354_000208100</name>
</gene>
<dbReference type="GO" id="GO:0016279">
    <property type="term" value="F:protein-lysine N-methyltransferase activity"/>
    <property type="evidence" value="ECO:0007669"/>
    <property type="project" value="TreeGrafter"/>
</dbReference>
<dbReference type="GeneID" id="68287656"/>
<evidence type="ECO:0000313" key="4">
    <source>
        <dbReference type="Proteomes" id="UP000825890"/>
    </source>
</evidence>
<evidence type="ECO:0000259" key="2">
    <source>
        <dbReference type="PROSITE" id="PS50280"/>
    </source>
</evidence>
<dbReference type="RefSeq" id="XP_044653159.1">
    <property type="nucleotide sequence ID" value="XM_044797224.1"/>
</dbReference>
<dbReference type="PANTHER" id="PTHR13271:SF137">
    <property type="entry name" value="SET DOMAIN-CONTAINING PROTEIN"/>
    <property type="match status" value="1"/>
</dbReference>
<feature type="domain" description="SET" evidence="2">
    <location>
        <begin position="40"/>
        <end position="250"/>
    </location>
</feature>
<dbReference type="PROSITE" id="PS50280">
    <property type="entry name" value="SET"/>
    <property type="match status" value="1"/>
</dbReference>
<dbReference type="Proteomes" id="UP000825890">
    <property type="component" value="Unassembled WGS sequence"/>
</dbReference>
<dbReference type="EMBL" id="BOLY01000001">
    <property type="protein sequence ID" value="GIZ38672.1"/>
    <property type="molecule type" value="Genomic_DNA"/>
</dbReference>
<dbReference type="AlphaFoldDB" id="A0A9P3FCF8"/>
<organism evidence="3 4">
    <name type="scientific">Cercospora kikuchii</name>
    <dbReference type="NCBI Taxonomy" id="84275"/>
    <lineage>
        <taxon>Eukaryota</taxon>
        <taxon>Fungi</taxon>
        <taxon>Dikarya</taxon>
        <taxon>Ascomycota</taxon>
        <taxon>Pezizomycotina</taxon>
        <taxon>Dothideomycetes</taxon>
        <taxon>Dothideomycetidae</taxon>
        <taxon>Mycosphaerellales</taxon>
        <taxon>Mycosphaerellaceae</taxon>
        <taxon>Cercospora</taxon>
    </lineage>
</organism>
<feature type="compositionally biased region" description="Low complexity" evidence="1">
    <location>
        <begin position="11"/>
        <end position="25"/>
    </location>
</feature>
<feature type="compositionally biased region" description="Basic residues" evidence="1">
    <location>
        <begin position="1"/>
        <end position="10"/>
    </location>
</feature>
<proteinExistence type="predicted"/>
<keyword evidence="4" id="KW-1185">Reference proteome</keyword>
<sequence length="412" mass="46616">MAPAKKRRRTSSAQQAQPQSSSSAPEGNKHTLFTSWAESRGLQINSVVPTVIPGRGVGLLTTAPIKKDSQIIFVPEKAMFKPLATSTKSKSQTETCSPQAQLAISIMSACQDPSSSYHLWQSTWPTREDFESSMPLFWSKKLASHLPPSVQQPLERMREDYDRDFKSMLRLHPDWKERDFKYYWAIVNSRSFHFKPPGAKPGFMVLCPFIDYMNHGPSGTGVNVRQTPKGYEVIADRDYESNTEILATYGAHPNDKLLVHYGFVNSSPSDAPSDDDIRIDHVLEPQLSSNTKSQLQDVGYAGSYTLFPASSHRVQPEICFRTQVAVRAQLLTANEWEYFMLNGEDMTSDQSSEVKEWLRPLLDEYRDQAKEKLAKLAKMEPEKGSADAGAIFWLRIRWEQIEQALDAFLGLR</sequence>
<dbReference type="InterPro" id="IPR001214">
    <property type="entry name" value="SET_dom"/>
</dbReference>
<name>A0A9P3FCF8_9PEZI</name>
<dbReference type="OrthoDB" id="341421at2759"/>
<dbReference type="SUPFAM" id="SSF82199">
    <property type="entry name" value="SET domain"/>
    <property type="match status" value="1"/>
</dbReference>
<dbReference type="PANTHER" id="PTHR13271">
    <property type="entry name" value="UNCHARACTERIZED PUTATIVE METHYLTRANSFERASE"/>
    <property type="match status" value="1"/>
</dbReference>
<dbReference type="InterPro" id="IPR046341">
    <property type="entry name" value="SET_dom_sf"/>
</dbReference>
<evidence type="ECO:0000256" key="1">
    <source>
        <dbReference type="SAM" id="MobiDB-lite"/>
    </source>
</evidence>
<dbReference type="InterPro" id="IPR050600">
    <property type="entry name" value="SETD3_SETD6_MTase"/>
</dbReference>
<reference evidence="3 4" key="1">
    <citation type="submission" date="2021-01" db="EMBL/GenBank/DDBJ databases">
        <title>Cercospora kikuchii MAFF 305040 whole genome shotgun sequence.</title>
        <authorList>
            <person name="Kashiwa T."/>
            <person name="Suzuki T."/>
        </authorList>
    </citation>
    <scope>NUCLEOTIDE SEQUENCE [LARGE SCALE GENOMIC DNA]</scope>
    <source>
        <strain evidence="3 4">MAFF 305040</strain>
    </source>
</reference>
<feature type="region of interest" description="Disordered" evidence="1">
    <location>
        <begin position="1"/>
        <end position="29"/>
    </location>
</feature>
<evidence type="ECO:0000313" key="3">
    <source>
        <dbReference type="EMBL" id="GIZ38672.1"/>
    </source>
</evidence>